<dbReference type="Proteomes" id="UP000324222">
    <property type="component" value="Unassembled WGS sequence"/>
</dbReference>
<feature type="region of interest" description="Disordered" evidence="1">
    <location>
        <begin position="26"/>
        <end position="108"/>
    </location>
</feature>
<feature type="compositionally biased region" description="Basic residues" evidence="1">
    <location>
        <begin position="54"/>
        <end position="63"/>
    </location>
</feature>
<feature type="compositionally biased region" description="Basic residues" evidence="1">
    <location>
        <begin position="83"/>
        <end position="108"/>
    </location>
</feature>
<dbReference type="EMBL" id="VSRR010002211">
    <property type="protein sequence ID" value="MPC30201.1"/>
    <property type="molecule type" value="Genomic_DNA"/>
</dbReference>
<feature type="compositionally biased region" description="Polar residues" evidence="1">
    <location>
        <begin position="29"/>
        <end position="39"/>
    </location>
</feature>
<sequence>MSQPLPRLTRLGLSQALSTLIIIPAPPHSASSYAGNTDASSRRDGTFGNTEHRTWRKTRPLHHRLQEEEEEEEEEAIADIKKKGQQNRKRKRKRKRKWRRRRRKQVIK</sequence>
<protein>
    <submittedName>
        <fullName evidence="2">Uncharacterized protein</fullName>
    </submittedName>
</protein>
<evidence type="ECO:0000256" key="1">
    <source>
        <dbReference type="SAM" id="MobiDB-lite"/>
    </source>
</evidence>
<reference evidence="2 3" key="1">
    <citation type="submission" date="2019-05" db="EMBL/GenBank/DDBJ databases">
        <title>Another draft genome of Portunus trituberculatus and its Hox gene families provides insights of decapod evolution.</title>
        <authorList>
            <person name="Jeong J.-H."/>
            <person name="Song I."/>
            <person name="Kim S."/>
            <person name="Choi T."/>
            <person name="Kim D."/>
            <person name="Ryu S."/>
            <person name="Kim W."/>
        </authorList>
    </citation>
    <scope>NUCLEOTIDE SEQUENCE [LARGE SCALE GENOMIC DNA]</scope>
    <source>
        <tissue evidence="2">Muscle</tissue>
    </source>
</reference>
<organism evidence="2 3">
    <name type="scientific">Portunus trituberculatus</name>
    <name type="common">Swimming crab</name>
    <name type="synonym">Neptunus trituberculatus</name>
    <dbReference type="NCBI Taxonomy" id="210409"/>
    <lineage>
        <taxon>Eukaryota</taxon>
        <taxon>Metazoa</taxon>
        <taxon>Ecdysozoa</taxon>
        <taxon>Arthropoda</taxon>
        <taxon>Crustacea</taxon>
        <taxon>Multicrustacea</taxon>
        <taxon>Malacostraca</taxon>
        <taxon>Eumalacostraca</taxon>
        <taxon>Eucarida</taxon>
        <taxon>Decapoda</taxon>
        <taxon>Pleocyemata</taxon>
        <taxon>Brachyura</taxon>
        <taxon>Eubrachyura</taxon>
        <taxon>Portunoidea</taxon>
        <taxon>Portunidae</taxon>
        <taxon>Portuninae</taxon>
        <taxon>Portunus</taxon>
    </lineage>
</organism>
<accession>A0A5B7E819</accession>
<proteinExistence type="predicted"/>
<keyword evidence="3" id="KW-1185">Reference proteome</keyword>
<name>A0A5B7E819_PORTR</name>
<dbReference type="AlphaFoldDB" id="A0A5B7E819"/>
<feature type="compositionally biased region" description="Acidic residues" evidence="1">
    <location>
        <begin position="67"/>
        <end position="77"/>
    </location>
</feature>
<gene>
    <name evidence="2" type="ORF">E2C01_023461</name>
</gene>
<evidence type="ECO:0000313" key="3">
    <source>
        <dbReference type="Proteomes" id="UP000324222"/>
    </source>
</evidence>
<feature type="compositionally biased region" description="Basic and acidic residues" evidence="1">
    <location>
        <begin position="40"/>
        <end position="53"/>
    </location>
</feature>
<evidence type="ECO:0000313" key="2">
    <source>
        <dbReference type="EMBL" id="MPC30201.1"/>
    </source>
</evidence>
<comment type="caution">
    <text evidence="2">The sequence shown here is derived from an EMBL/GenBank/DDBJ whole genome shotgun (WGS) entry which is preliminary data.</text>
</comment>